<proteinExistence type="predicted"/>
<protein>
    <submittedName>
        <fullName evidence="4">Mucin-associated surface protein (MASP)</fullName>
    </submittedName>
</protein>
<evidence type="ECO:0000256" key="1">
    <source>
        <dbReference type="SAM" id="MobiDB-lite"/>
    </source>
</evidence>
<dbReference type="AlphaFoldDB" id="V5AQP4"/>
<feature type="chain" id="PRO_5004730757" evidence="3">
    <location>
        <begin position="17"/>
        <end position="478"/>
    </location>
</feature>
<sequence>MVVFCFTCFCCRAVCSVLPLPTFITLNTCQTHSYARHAHNSLHGRMVACGCMHTGAILCSLLFFCVFLLFLLHCCLFACVLFLIALCVFSVYLLRGVVCVFALSPISSVSFVCALVLFLRCMTLISYCAWLCDVSLLLHLLRVDGELVCAEGYTQLTGVMAMMMTGRVLLVCTLCVLWCGAGGRCEGEAAVLGSRAELPPAPAELATLPVGSQGLPHGVSGVKDKLSPASSIPREEDEEDDSDDDEDEETDENEKKITERQGDQGGTAAPDSDSREKNVSGSDQEMHQAIISAGDISPSNSQEPNANPTQPKTEKKKDSDENTPAAENPLTNVKGEQTLPESVVGVNPPPPPKDGVDSRKQDGEDTTSEGEKNVPSPETAVTPQSHRGEGSEGTGEDTKATTVIANTTDTTNKQSSDGSTVKMNDAAPQTAITPTAAQTNDTVTTGDGDGSTAVPHTTSPLLLLLLVACAAAAAVVTA</sequence>
<evidence type="ECO:0000256" key="2">
    <source>
        <dbReference type="SAM" id="Phobius"/>
    </source>
</evidence>
<feature type="transmembrane region" description="Helical" evidence="2">
    <location>
        <begin position="153"/>
        <end position="179"/>
    </location>
</feature>
<feature type="compositionally biased region" description="Basic and acidic residues" evidence="1">
    <location>
        <begin position="253"/>
        <end position="262"/>
    </location>
</feature>
<keyword evidence="2" id="KW-1133">Transmembrane helix</keyword>
<gene>
    <name evidence="4" type="ORF">TCDM_09188</name>
</gene>
<dbReference type="Proteomes" id="UP000017861">
    <property type="component" value="Unassembled WGS sequence"/>
</dbReference>
<evidence type="ECO:0000256" key="3">
    <source>
        <dbReference type="SAM" id="SignalP"/>
    </source>
</evidence>
<feature type="compositionally biased region" description="Low complexity" evidence="1">
    <location>
        <begin position="426"/>
        <end position="452"/>
    </location>
</feature>
<feature type="transmembrane region" description="Helical" evidence="2">
    <location>
        <begin position="43"/>
        <end position="70"/>
    </location>
</feature>
<feature type="compositionally biased region" description="Low complexity" evidence="1">
    <location>
        <begin position="400"/>
        <end position="413"/>
    </location>
</feature>
<keyword evidence="2" id="KW-0472">Membrane</keyword>
<reference evidence="4 5" key="1">
    <citation type="journal article" date="2014" name="Genome Announc.">
        <title>Trypanosoma cruzi Clone Dm28c Draft Genome Sequence.</title>
        <authorList>
            <person name="Grisard E.C."/>
            <person name="Teixeira S.M."/>
            <person name="de Almeida L.G."/>
            <person name="Stoco P.H."/>
            <person name="Gerber A.L."/>
            <person name="Talavera-Lopez C."/>
            <person name="Lima O.C."/>
            <person name="Andersson B."/>
            <person name="de Vasconcelos A.T."/>
        </authorList>
    </citation>
    <scope>NUCLEOTIDE SEQUENCE [LARGE SCALE GENOMIC DNA]</scope>
    <source>
        <strain evidence="4 5">Dm28c</strain>
    </source>
</reference>
<feature type="transmembrane region" description="Helical" evidence="2">
    <location>
        <begin position="124"/>
        <end position="141"/>
    </location>
</feature>
<feature type="transmembrane region" description="Helical" evidence="2">
    <location>
        <begin position="100"/>
        <end position="119"/>
    </location>
</feature>
<evidence type="ECO:0000313" key="5">
    <source>
        <dbReference type="Proteomes" id="UP000017861"/>
    </source>
</evidence>
<name>V5AQP4_TRYCR</name>
<feature type="compositionally biased region" description="Basic and acidic residues" evidence="1">
    <location>
        <begin position="354"/>
        <end position="363"/>
    </location>
</feature>
<organism evidence="4 5">
    <name type="scientific">Trypanosoma cruzi Dm28c</name>
    <dbReference type="NCBI Taxonomy" id="1416333"/>
    <lineage>
        <taxon>Eukaryota</taxon>
        <taxon>Discoba</taxon>
        <taxon>Euglenozoa</taxon>
        <taxon>Kinetoplastea</taxon>
        <taxon>Metakinetoplastina</taxon>
        <taxon>Trypanosomatida</taxon>
        <taxon>Trypanosomatidae</taxon>
        <taxon>Trypanosoma</taxon>
        <taxon>Schizotrypanum</taxon>
    </lineage>
</organism>
<feature type="region of interest" description="Disordered" evidence="1">
    <location>
        <begin position="207"/>
        <end position="452"/>
    </location>
</feature>
<feature type="compositionally biased region" description="Polar residues" evidence="1">
    <location>
        <begin position="297"/>
        <end position="311"/>
    </location>
</feature>
<keyword evidence="3" id="KW-0732">Signal</keyword>
<keyword evidence="2" id="KW-0812">Transmembrane</keyword>
<feature type="compositionally biased region" description="Acidic residues" evidence="1">
    <location>
        <begin position="235"/>
        <end position="252"/>
    </location>
</feature>
<evidence type="ECO:0000313" key="4">
    <source>
        <dbReference type="EMBL" id="ESS63065.1"/>
    </source>
</evidence>
<dbReference type="EMBL" id="AYLP01000145">
    <property type="protein sequence ID" value="ESS63065.1"/>
    <property type="molecule type" value="Genomic_DNA"/>
</dbReference>
<accession>V5AQP4</accession>
<feature type="transmembrane region" description="Helical" evidence="2">
    <location>
        <begin position="75"/>
        <end position="94"/>
    </location>
</feature>
<dbReference type="VEuPathDB" id="TriTrypDB:TCDM_09188"/>
<feature type="signal peptide" evidence="3">
    <location>
        <begin position="1"/>
        <end position="16"/>
    </location>
</feature>
<comment type="caution">
    <text evidence="4">The sequence shown here is derived from an EMBL/GenBank/DDBJ whole genome shotgun (WGS) entry which is preliminary data.</text>
</comment>